<dbReference type="EMBL" id="VSSQ01000216">
    <property type="protein sequence ID" value="MPL86120.1"/>
    <property type="molecule type" value="Genomic_DNA"/>
</dbReference>
<dbReference type="AlphaFoldDB" id="A0A644V457"/>
<accession>A0A644V457</accession>
<name>A0A644V457_9ZZZZ</name>
<comment type="caution">
    <text evidence="1">The sequence shown here is derived from an EMBL/GenBank/DDBJ whole genome shotgun (WGS) entry which is preliminary data.</text>
</comment>
<protein>
    <submittedName>
        <fullName evidence="1">Uncharacterized protein</fullName>
    </submittedName>
</protein>
<evidence type="ECO:0000313" key="1">
    <source>
        <dbReference type="EMBL" id="MPL86120.1"/>
    </source>
</evidence>
<proteinExistence type="predicted"/>
<gene>
    <name evidence="1" type="ORF">SDC9_32096</name>
</gene>
<organism evidence="1">
    <name type="scientific">bioreactor metagenome</name>
    <dbReference type="NCBI Taxonomy" id="1076179"/>
    <lineage>
        <taxon>unclassified sequences</taxon>
        <taxon>metagenomes</taxon>
        <taxon>ecological metagenomes</taxon>
    </lineage>
</organism>
<reference evidence="1" key="1">
    <citation type="submission" date="2019-08" db="EMBL/GenBank/DDBJ databases">
        <authorList>
            <person name="Kucharzyk K."/>
            <person name="Murdoch R.W."/>
            <person name="Higgins S."/>
            <person name="Loffler F."/>
        </authorList>
    </citation>
    <scope>NUCLEOTIDE SEQUENCE</scope>
</reference>
<sequence length="74" mass="8041">MPCAWRAQGVADRRAELGALVGLEPQAENLPRVVRQNGRGDEDRLVADRAVVDLCHCRPGPRPLSADRAGPSDR</sequence>